<dbReference type="AlphaFoldDB" id="A0A852TZX9"/>
<dbReference type="GO" id="GO:0009035">
    <property type="term" value="F:type I site-specific deoxyribonuclease activity"/>
    <property type="evidence" value="ECO:0007669"/>
    <property type="project" value="UniProtKB-EC"/>
</dbReference>
<dbReference type="SUPFAM" id="SSF116734">
    <property type="entry name" value="DNA methylase specificity domain"/>
    <property type="match status" value="2"/>
</dbReference>
<dbReference type="PANTHER" id="PTHR30408">
    <property type="entry name" value="TYPE-1 RESTRICTION ENZYME ECOKI SPECIFICITY PROTEIN"/>
    <property type="match status" value="1"/>
</dbReference>
<feature type="domain" description="Type I restriction modification DNA specificity" evidence="4">
    <location>
        <begin position="25"/>
        <end position="178"/>
    </location>
</feature>
<evidence type="ECO:0000313" key="5">
    <source>
        <dbReference type="EMBL" id="NYE48323.1"/>
    </source>
</evidence>
<reference evidence="5 6" key="1">
    <citation type="submission" date="2020-07" db="EMBL/GenBank/DDBJ databases">
        <title>Sequencing the genomes of 1000 actinobacteria strains.</title>
        <authorList>
            <person name="Klenk H.-P."/>
        </authorList>
    </citation>
    <scope>NUCLEOTIDE SEQUENCE [LARGE SCALE GENOMIC DNA]</scope>
    <source>
        <strain evidence="5 6">CXB654</strain>
    </source>
</reference>
<keyword evidence="2" id="KW-0680">Restriction system</keyword>
<dbReference type="Pfam" id="PF01420">
    <property type="entry name" value="Methylase_S"/>
    <property type="match status" value="2"/>
</dbReference>
<comment type="similarity">
    <text evidence="1">Belongs to the type-I restriction system S methylase family.</text>
</comment>
<dbReference type="InterPro" id="IPR044946">
    <property type="entry name" value="Restrct_endonuc_typeI_TRD_sf"/>
</dbReference>
<proteinExistence type="inferred from homology"/>
<dbReference type="InterPro" id="IPR000055">
    <property type="entry name" value="Restrct_endonuc_typeI_TRD"/>
</dbReference>
<gene>
    <name evidence="5" type="ORF">HDA32_003443</name>
</gene>
<dbReference type="GO" id="GO:0003677">
    <property type="term" value="F:DNA binding"/>
    <property type="evidence" value="ECO:0007669"/>
    <property type="project" value="UniProtKB-KW"/>
</dbReference>
<evidence type="ECO:0000259" key="4">
    <source>
        <dbReference type="Pfam" id="PF01420"/>
    </source>
</evidence>
<evidence type="ECO:0000313" key="6">
    <source>
        <dbReference type="Proteomes" id="UP000589036"/>
    </source>
</evidence>
<evidence type="ECO:0000256" key="2">
    <source>
        <dbReference type="ARBA" id="ARBA00022747"/>
    </source>
</evidence>
<dbReference type="GO" id="GO:0009307">
    <property type="term" value="P:DNA restriction-modification system"/>
    <property type="evidence" value="ECO:0007669"/>
    <property type="project" value="UniProtKB-KW"/>
</dbReference>
<dbReference type="Gene3D" id="3.90.220.20">
    <property type="entry name" value="DNA methylase specificity domains"/>
    <property type="match status" value="2"/>
</dbReference>
<dbReference type="EMBL" id="JACCCC010000001">
    <property type="protein sequence ID" value="NYE48323.1"/>
    <property type="molecule type" value="Genomic_DNA"/>
</dbReference>
<keyword evidence="3" id="KW-0238">DNA-binding</keyword>
<feature type="domain" description="Type I restriction modification DNA specificity" evidence="4">
    <location>
        <begin position="295"/>
        <end position="380"/>
    </location>
</feature>
<protein>
    <submittedName>
        <fullName evidence="5">Type I restriction enzyme S subunit</fullName>
        <ecNumber evidence="5">3.1.21.3</ecNumber>
    </submittedName>
</protein>
<dbReference type="InterPro" id="IPR052021">
    <property type="entry name" value="Type-I_RS_S_subunit"/>
</dbReference>
<evidence type="ECO:0000256" key="1">
    <source>
        <dbReference type="ARBA" id="ARBA00010923"/>
    </source>
</evidence>
<dbReference type="EC" id="3.1.21.3" evidence="5"/>
<dbReference type="CDD" id="cd17517">
    <property type="entry name" value="RMtype1_S_EcoKI_StySPI-TRD2-CR2_like"/>
    <property type="match status" value="1"/>
</dbReference>
<dbReference type="Proteomes" id="UP000589036">
    <property type="component" value="Unassembled WGS sequence"/>
</dbReference>
<accession>A0A852TZX9</accession>
<keyword evidence="6" id="KW-1185">Reference proteome</keyword>
<keyword evidence="5" id="KW-0378">Hydrolase</keyword>
<organism evidence="5 6">
    <name type="scientific">Spinactinospora alkalitolerans</name>
    <dbReference type="NCBI Taxonomy" id="687207"/>
    <lineage>
        <taxon>Bacteria</taxon>
        <taxon>Bacillati</taxon>
        <taxon>Actinomycetota</taxon>
        <taxon>Actinomycetes</taxon>
        <taxon>Streptosporangiales</taxon>
        <taxon>Nocardiopsidaceae</taxon>
        <taxon>Spinactinospora</taxon>
    </lineage>
</organism>
<dbReference type="PANTHER" id="PTHR30408:SF12">
    <property type="entry name" value="TYPE I RESTRICTION ENZYME MJAVIII SPECIFICITY SUBUNIT"/>
    <property type="match status" value="1"/>
</dbReference>
<sequence length="409" mass="44523">MSASDAGFSGSASIELRHAGRWLSGGTPDTGEDRYWGGNIPWISAASLKSFEINDSERRVTELGVRSGSRLVPEGTVMFVVRGMSLKNEFRVGITGRPVAFGQDCKAIIPGEGIDGRYLAYFLLSRSDFFLRSADESGHGTKRLETRAVADVKLPLLPLPEQRKIVEVLDAVDESIDAAERTAVKMDILRVGAVSSLIDSPCFLEDLGSYIISGPQNGLYKHQSAYGGSGIPILRIDGFGGGVISEPGSLRRLSVTPEEGALYGLKESDLVINRVNAIDYVGKSAIVRGLRELTVFESNIMRVKVQEEKLLPAFAAHMLSGSKCLRYFRSQARSAIAQASINQRDVRSCPIAVPSLDEQHRIVSVIETHDARIAAERAQLGKLRKLKAGLMDDLLTGRVRVDQLENLPV</sequence>
<evidence type="ECO:0000256" key="3">
    <source>
        <dbReference type="ARBA" id="ARBA00023125"/>
    </source>
</evidence>
<dbReference type="CDD" id="cd17249">
    <property type="entry name" value="RMtype1_S_EcoR124I-TRD2-CR2_like"/>
    <property type="match status" value="1"/>
</dbReference>
<dbReference type="RefSeq" id="WP_179644132.1">
    <property type="nucleotide sequence ID" value="NZ_BAAAYY010000004.1"/>
</dbReference>
<comment type="caution">
    <text evidence="5">The sequence shown here is derived from an EMBL/GenBank/DDBJ whole genome shotgun (WGS) entry which is preliminary data.</text>
</comment>
<name>A0A852TZX9_9ACTN</name>